<accession>A0A481W6A1</accession>
<name>A0A481W6A1_9REOV</name>
<reference evidence="1" key="1">
    <citation type="submission" date="2019-02" db="EMBL/GenBank/DDBJ databases">
        <title>Fecal viral diversity of captive and wild Tasmanian devils characterized using virion-enriched metagenomics and meta-transcriptomics.</title>
        <authorList>
            <person name="Chong R."/>
            <person name="Shi M."/>
            <person name="Grueber C."/>
            <person name="Holmes E.C."/>
            <person name="Hogg C.J."/>
            <person name="Belov K."/>
            <person name="Barrs V.R."/>
        </authorList>
    </citation>
    <scope>NUCLEOTIDE SEQUENCE</scope>
    <source>
        <strain evidence="1">Wukalina/Tasmania/Sarcophilus_harrisii/2017/DN11 6925</strain>
    </source>
</reference>
<keyword evidence="1" id="KW-0548">Nucleotidyltransferase</keyword>
<keyword evidence="1" id="KW-0696">RNA-directed RNA polymerase</keyword>
<evidence type="ECO:0000313" key="1">
    <source>
        <dbReference type="EMBL" id="QBJ04621.1"/>
    </source>
</evidence>
<dbReference type="EMBL" id="MK521917">
    <property type="protein sequence ID" value="QBJ04621.1"/>
    <property type="molecule type" value="Genomic_RNA"/>
</dbReference>
<dbReference type="GO" id="GO:0003968">
    <property type="term" value="F:RNA-directed RNA polymerase activity"/>
    <property type="evidence" value="ECO:0007669"/>
    <property type="project" value="UniProtKB-KW"/>
</dbReference>
<organism evidence="1">
    <name type="scientific">Tasmanian devil-associated rotavirus 2</name>
    <dbReference type="NCBI Taxonomy" id="2529471"/>
    <lineage>
        <taxon>Viruses</taxon>
        <taxon>Riboviria</taxon>
        <taxon>Orthornavirae</taxon>
        <taxon>Duplornaviricota</taxon>
        <taxon>Resentoviricetes</taxon>
        <taxon>Reovirales</taxon>
        <taxon>Sedoreoviridae</taxon>
        <taxon>Rotavirus</taxon>
    </lineage>
</organism>
<keyword evidence="1" id="KW-0808">Transferase</keyword>
<protein>
    <submittedName>
        <fullName evidence="1">RNA-dependent RNA polymerase</fullName>
    </submittedName>
</protein>
<proteinExistence type="predicted"/>
<sequence length="281" mass="32253">MINGLRENIKQNAAIIEKILIDKEQQKTLGVPSVQTEKNYSQNTKAIKALSVPSVAIISNYYPEDLWAHVMKYASVTIIDFLPTYQIYYSAEVYVNQLRFQLGTRTTGSHMPSKPTNTLYNIVSKNIPFQISPNDIYVHSLKYKLNNPKEKRKFLYDLSIKGNEAKHYLATSLLNHDLLLCKYDKLWQSPGFGAAQLNTVQLDQISALKVFNFQANIPAQYMNITLLILLYEYVHEISSGQPLRKFNIIIPNSETSKFTSELLHIVDNIQLDNPSYTDQIW</sequence>